<organism evidence="3 4">
    <name type="scientific">Microbulbifer salipaludis</name>
    <dbReference type="NCBI Taxonomy" id="187980"/>
    <lineage>
        <taxon>Bacteria</taxon>
        <taxon>Pseudomonadati</taxon>
        <taxon>Pseudomonadota</taxon>
        <taxon>Gammaproteobacteria</taxon>
        <taxon>Cellvibrionales</taxon>
        <taxon>Microbulbiferaceae</taxon>
        <taxon>Microbulbifer</taxon>
    </lineage>
</organism>
<dbReference type="EMBL" id="JAEKJR010000002">
    <property type="protein sequence ID" value="MBN8431622.1"/>
    <property type="molecule type" value="Genomic_DNA"/>
</dbReference>
<dbReference type="InterPro" id="IPR011767">
    <property type="entry name" value="GLR_AS"/>
</dbReference>
<feature type="transmembrane region" description="Helical" evidence="1">
    <location>
        <begin position="323"/>
        <end position="343"/>
    </location>
</feature>
<dbReference type="RefSeq" id="WP_207002473.1">
    <property type="nucleotide sequence ID" value="NZ_JAEKJR010000002.1"/>
</dbReference>
<dbReference type="PROSITE" id="PS00195">
    <property type="entry name" value="GLUTAREDOXIN_1"/>
    <property type="match status" value="1"/>
</dbReference>
<proteinExistence type="predicted"/>
<feature type="transmembrane region" description="Helical" evidence="1">
    <location>
        <begin position="274"/>
        <end position="303"/>
    </location>
</feature>
<evidence type="ECO:0000256" key="1">
    <source>
        <dbReference type="SAM" id="Phobius"/>
    </source>
</evidence>
<protein>
    <recommendedName>
        <fullName evidence="2">Glutaredoxin domain-containing protein</fullName>
    </recommendedName>
</protein>
<feature type="transmembrane region" description="Helical" evidence="1">
    <location>
        <begin position="222"/>
        <end position="239"/>
    </location>
</feature>
<dbReference type="Proteomes" id="UP000664293">
    <property type="component" value="Unassembled WGS sequence"/>
</dbReference>
<name>A0ABS3E8J8_9GAMM</name>
<dbReference type="InterPro" id="IPR036249">
    <property type="entry name" value="Thioredoxin-like_sf"/>
</dbReference>
<keyword evidence="1" id="KW-0812">Transmembrane</keyword>
<evidence type="ECO:0000313" key="3">
    <source>
        <dbReference type="EMBL" id="MBN8431622.1"/>
    </source>
</evidence>
<feature type="transmembrane region" description="Helical" evidence="1">
    <location>
        <begin position="355"/>
        <end position="378"/>
    </location>
</feature>
<evidence type="ECO:0000313" key="4">
    <source>
        <dbReference type="Proteomes" id="UP000664293"/>
    </source>
</evidence>
<sequence>MKTVTIGWLWILAIFPLLLAEARLPPTVPGDATASPTKTLEVFVRDGCPHCADAKAYLPQLQTRYPDLQIVYRSLDTDPRAAEDLARHSRLVGEWPPGVPTFVIEGRVLVGFVSGAHTGPELDRLITGGTARPEATAKTGFRGLSAERLGLPLFTIALGLVDGFNPCAMWVLLFLLSLLVRLRDRRRMALIAGTFVFVSGAIYYAFMAAWLNLFLLVGFSHWLRWLLAGIAVVIGIVNLRDSFAGNHGYTLAIPSSAKPGIYARARKVLRADRLIASMIGVALLAVLVNVIELLCTAGLPAIYTAVLAQQDLSGSAYYGYLGLYILAYIADDALMVTLAVMALGSGKLSARGGRWLKCISGVVMLLLGLTMLFFPQILV</sequence>
<feature type="transmembrane region" description="Helical" evidence="1">
    <location>
        <begin position="188"/>
        <end position="210"/>
    </location>
</feature>
<comment type="caution">
    <text evidence="3">The sequence shown here is derived from an EMBL/GenBank/DDBJ whole genome shotgun (WGS) entry which is preliminary data.</text>
</comment>
<gene>
    <name evidence="3" type="ORF">JF535_12240</name>
</gene>
<dbReference type="Gene3D" id="3.40.30.10">
    <property type="entry name" value="Glutaredoxin"/>
    <property type="match status" value="1"/>
</dbReference>
<dbReference type="SUPFAM" id="SSF52833">
    <property type="entry name" value="Thioredoxin-like"/>
    <property type="match status" value="1"/>
</dbReference>
<dbReference type="Pfam" id="PF00462">
    <property type="entry name" value="Glutaredoxin"/>
    <property type="match status" value="1"/>
</dbReference>
<keyword evidence="4" id="KW-1185">Reference proteome</keyword>
<feature type="transmembrane region" description="Helical" evidence="1">
    <location>
        <begin position="151"/>
        <end position="176"/>
    </location>
</feature>
<keyword evidence="1" id="KW-0472">Membrane</keyword>
<evidence type="ECO:0000259" key="2">
    <source>
        <dbReference type="Pfam" id="PF00462"/>
    </source>
</evidence>
<feature type="domain" description="Glutaredoxin" evidence="2">
    <location>
        <begin position="41"/>
        <end position="108"/>
    </location>
</feature>
<accession>A0ABS3E8J8</accession>
<reference evidence="3 4" key="1">
    <citation type="submission" date="2020-12" db="EMBL/GenBank/DDBJ databases">
        <title>Oil enriched cultivation method for isolating marine PHA-producing bacteria.</title>
        <authorList>
            <person name="Zheng W."/>
            <person name="Yu S."/>
            <person name="Huang Y."/>
        </authorList>
    </citation>
    <scope>NUCLEOTIDE SEQUENCE [LARGE SCALE GENOMIC DNA]</scope>
    <source>
        <strain evidence="3 4">SN0-2</strain>
    </source>
</reference>
<dbReference type="InterPro" id="IPR002109">
    <property type="entry name" value="Glutaredoxin"/>
</dbReference>
<keyword evidence="1" id="KW-1133">Transmembrane helix</keyword>